<dbReference type="CDD" id="cd00570">
    <property type="entry name" value="GST_N_family"/>
    <property type="match status" value="1"/>
</dbReference>
<dbReference type="InterPro" id="IPR036249">
    <property type="entry name" value="Thioredoxin-like_sf"/>
</dbReference>
<dbReference type="SUPFAM" id="SSF47616">
    <property type="entry name" value="GST C-terminal domain-like"/>
    <property type="match status" value="1"/>
</dbReference>
<dbReference type="Gene3D" id="1.20.1050.10">
    <property type="match status" value="1"/>
</dbReference>
<dbReference type="SUPFAM" id="SSF52833">
    <property type="entry name" value="Thioredoxin-like"/>
    <property type="match status" value="1"/>
</dbReference>
<dbReference type="InterPro" id="IPR036282">
    <property type="entry name" value="Glutathione-S-Trfase_C_sf"/>
</dbReference>
<dbReference type="InterPro" id="IPR004045">
    <property type="entry name" value="Glutathione_S-Trfase_N"/>
</dbReference>
<dbReference type="PANTHER" id="PTHR44051:SF9">
    <property type="entry name" value="GLUTATHIONE S-TRANSFERASE 1"/>
    <property type="match status" value="1"/>
</dbReference>
<dbReference type="InterPro" id="IPR010987">
    <property type="entry name" value="Glutathione-S-Trfase_C-like"/>
</dbReference>
<dbReference type="SFLD" id="SFLDG00358">
    <property type="entry name" value="Main_(cytGST)"/>
    <property type="match status" value="1"/>
</dbReference>
<dbReference type="EMBL" id="LAZR01000557">
    <property type="protein sequence ID" value="KKN64360.1"/>
    <property type="molecule type" value="Genomic_DNA"/>
</dbReference>
<evidence type="ECO:0000259" key="2">
    <source>
        <dbReference type="PROSITE" id="PS50405"/>
    </source>
</evidence>
<dbReference type="PROSITE" id="PS50404">
    <property type="entry name" value="GST_NTER"/>
    <property type="match status" value="1"/>
</dbReference>
<proteinExistence type="predicted"/>
<dbReference type="Gene3D" id="3.40.30.10">
    <property type="entry name" value="Glutaredoxin"/>
    <property type="match status" value="1"/>
</dbReference>
<comment type="caution">
    <text evidence="3">The sequence shown here is derived from an EMBL/GenBank/DDBJ whole genome shotgun (WGS) entry which is preliminary data.</text>
</comment>
<dbReference type="AlphaFoldDB" id="A0A0F9S681"/>
<gene>
    <name evidence="3" type="ORF">LCGC14_0492190</name>
</gene>
<evidence type="ECO:0000259" key="1">
    <source>
        <dbReference type="PROSITE" id="PS50404"/>
    </source>
</evidence>
<dbReference type="InterPro" id="IPR040079">
    <property type="entry name" value="Glutathione_S-Trfase"/>
</dbReference>
<reference evidence="3" key="1">
    <citation type="journal article" date="2015" name="Nature">
        <title>Complex archaea that bridge the gap between prokaryotes and eukaryotes.</title>
        <authorList>
            <person name="Spang A."/>
            <person name="Saw J.H."/>
            <person name="Jorgensen S.L."/>
            <person name="Zaremba-Niedzwiedzka K."/>
            <person name="Martijn J."/>
            <person name="Lind A.E."/>
            <person name="van Eijk R."/>
            <person name="Schleper C."/>
            <person name="Guy L."/>
            <person name="Ettema T.J."/>
        </authorList>
    </citation>
    <scope>NUCLEOTIDE SEQUENCE</scope>
</reference>
<feature type="domain" description="GST C-terminal" evidence="2">
    <location>
        <begin position="84"/>
        <end position="219"/>
    </location>
</feature>
<dbReference type="SFLD" id="SFLDS00019">
    <property type="entry name" value="Glutathione_Transferase_(cytos"/>
    <property type="match status" value="1"/>
</dbReference>
<dbReference type="Pfam" id="PF13410">
    <property type="entry name" value="GST_C_2"/>
    <property type="match status" value="1"/>
</dbReference>
<protein>
    <recommendedName>
        <fullName evidence="4">GST N-terminal domain-containing protein</fullName>
    </recommendedName>
</protein>
<dbReference type="CDD" id="cd00299">
    <property type="entry name" value="GST_C_family"/>
    <property type="match status" value="1"/>
</dbReference>
<organism evidence="3">
    <name type="scientific">marine sediment metagenome</name>
    <dbReference type="NCBI Taxonomy" id="412755"/>
    <lineage>
        <taxon>unclassified sequences</taxon>
        <taxon>metagenomes</taxon>
        <taxon>ecological metagenomes</taxon>
    </lineage>
</organism>
<dbReference type="PROSITE" id="PS50405">
    <property type="entry name" value="GST_CTER"/>
    <property type="match status" value="1"/>
</dbReference>
<sequence>MGLTLYGAILSPYVRKIRIQLAEQNIDYELTPVAPFQQPDWYYAISPLGRIPAIKDGDFTLADSAVIAQYLQDTRKAASLYGDTAEEAARVRWLEKYADYELAPYATFTVFYNRVVAPVKGETSDTAAVEAALTTQLPPLFDYLEAELANQPFFLGSRLSLADIAVSCQLINMTHAGEWVDAQRWPGLAGLLGRMIERASVALLLPEEQKLVARMTGKA</sequence>
<name>A0A0F9S681_9ZZZZ</name>
<dbReference type="PANTHER" id="PTHR44051">
    <property type="entry name" value="GLUTATHIONE S-TRANSFERASE-RELATED"/>
    <property type="match status" value="1"/>
</dbReference>
<accession>A0A0F9S681</accession>
<evidence type="ECO:0000313" key="3">
    <source>
        <dbReference type="EMBL" id="KKN64360.1"/>
    </source>
</evidence>
<dbReference type="Pfam" id="PF13417">
    <property type="entry name" value="GST_N_3"/>
    <property type="match status" value="1"/>
</dbReference>
<evidence type="ECO:0008006" key="4">
    <source>
        <dbReference type="Google" id="ProtNLM"/>
    </source>
</evidence>
<feature type="domain" description="GST N-terminal" evidence="1">
    <location>
        <begin position="1"/>
        <end position="79"/>
    </location>
</feature>